<dbReference type="GO" id="GO:0005085">
    <property type="term" value="F:guanyl-nucleotide exchange factor activity"/>
    <property type="evidence" value="ECO:0007669"/>
    <property type="project" value="InterPro"/>
</dbReference>
<proteinExistence type="predicted"/>
<protein>
    <recommendedName>
        <fullName evidence="2">DH domain-containing protein</fullName>
    </recommendedName>
</protein>
<feature type="compositionally biased region" description="Polar residues" evidence="1">
    <location>
        <begin position="924"/>
        <end position="934"/>
    </location>
</feature>
<feature type="domain" description="DH" evidence="2">
    <location>
        <begin position="248"/>
        <end position="388"/>
    </location>
</feature>
<feature type="region of interest" description="Disordered" evidence="1">
    <location>
        <begin position="720"/>
        <end position="744"/>
    </location>
</feature>
<feature type="compositionally biased region" description="Polar residues" evidence="1">
    <location>
        <begin position="720"/>
        <end position="734"/>
    </location>
</feature>
<organism evidence="3 4">
    <name type="scientific">Hydnum rufescens UP504</name>
    <dbReference type="NCBI Taxonomy" id="1448309"/>
    <lineage>
        <taxon>Eukaryota</taxon>
        <taxon>Fungi</taxon>
        <taxon>Dikarya</taxon>
        <taxon>Basidiomycota</taxon>
        <taxon>Agaricomycotina</taxon>
        <taxon>Agaricomycetes</taxon>
        <taxon>Cantharellales</taxon>
        <taxon>Hydnaceae</taxon>
        <taxon>Hydnum</taxon>
    </lineage>
</organism>
<dbReference type="Pfam" id="PF00621">
    <property type="entry name" value="RhoGEF"/>
    <property type="match status" value="1"/>
</dbReference>
<dbReference type="Gene3D" id="1.20.900.10">
    <property type="entry name" value="Dbl homology (DH) domain"/>
    <property type="match status" value="1"/>
</dbReference>
<dbReference type="OrthoDB" id="1716625at2759"/>
<gene>
    <name evidence="3" type="ORF">BS47DRAFT_1399431</name>
</gene>
<evidence type="ECO:0000256" key="1">
    <source>
        <dbReference type="SAM" id="MobiDB-lite"/>
    </source>
</evidence>
<reference evidence="3" key="1">
    <citation type="journal article" date="2020" name="Nat. Commun.">
        <title>Large-scale genome sequencing of mycorrhizal fungi provides insights into the early evolution of symbiotic traits.</title>
        <authorList>
            <person name="Miyauchi S."/>
            <person name="Kiss E."/>
            <person name="Kuo A."/>
            <person name="Drula E."/>
            <person name="Kohler A."/>
            <person name="Sanchez-Garcia M."/>
            <person name="Morin E."/>
            <person name="Andreopoulos B."/>
            <person name="Barry K.W."/>
            <person name="Bonito G."/>
            <person name="Buee M."/>
            <person name="Carver A."/>
            <person name="Chen C."/>
            <person name="Cichocki N."/>
            <person name="Clum A."/>
            <person name="Culley D."/>
            <person name="Crous P.W."/>
            <person name="Fauchery L."/>
            <person name="Girlanda M."/>
            <person name="Hayes R.D."/>
            <person name="Keri Z."/>
            <person name="LaButti K."/>
            <person name="Lipzen A."/>
            <person name="Lombard V."/>
            <person name="Magnuson J."/>
            <person name="Maillard F."/>
            <person name="Murat C."/>
            <person name="Nolan M."/>
            <person name="Ohm R.A."/>
            <person name="Pangilinan J."/>
            <person name="Pereira M.F."/>
            <person name="Perotto S."/>
            <person name="Peter M."/>
            <person name="Pfister S."/>
            <person name="Riley R."/>
            <person name="Sitrit Y."/>
            <person name="Stielow J.B."/>
            <person name="Szollosi G."/>
            <person name="Zifcakova L."/>
            <person name="Stursova M."/>
            <person name="Spatafora J.W."/>
            <person name="Tedersoo L."/>
            <person name="Vaario L.M."/>
            <person name="Yamada A."/>
            <person name="Yan M."/>
            <person name="Wang P."/>
            <person name="Xu J."/>
            <person name="Bruns T."/>
            <person name="Baldrian P."/>
            <person name="Vilgalys R."/>
            <person name="Dunand C."/>
            <person name="Henrissat B."/>
            <person name="Grigoriev I.V."/>
            <person name="Hibbett D."/>
            <person name="Nagy L.G."/>
            <person name="Martin F.M."/>
        </authorList>
    </citation>
    <scope>NUCLEOTIDE SEQUENCE</scope>
    <source>
        <strain evidence="3">UP504</strain>
    </source>
</reference>
<evidence type="ECO:0000313" key="3">
    <source>
        <dbReference type="EMBL" id="KAF9506476.1"/>
    </source>
</evidence>
<feature type="region of interest" description="Disordered" evidence="1">
    <location>
        <begin position="832"/>
        <end position="940"/>
    </location>
</feature>
<feature type="compositionally biased region" description="Low complexity" evidence="1">
    <location>
        <begin position="211"/>
        <end position="224"/>
    </location>
</feature>
<feature type="region of interest" description="Disordered" evidence="1">
    <location>
        <begin position="402"/>
        <end position="443"/>
    </location>
</feature>
<dbReference type="Proteomes" id="UP000886523">
    <property type="component" value="Unassembled WGS sequence"/>
</dbReference>
<dbReference type="SUPFAM" id="SSF50729">
    <property type="entry name" value="PH domain-like"/>
    <property type="match status" value="1"/>
</dbReference>
<dbReference type="SMART" id="SM00325">
    <property type="entry name" value="RhoGEF"/>
    <property type="match status" value="1"/>
</dbReference>
<comment type="caution">
    <text evidence="3">The sequence shown here is derived from an EMBL/GenBank/DDBJ whole genome shotgun (WGS) entry which is preliminary data.</text>
</comment>
<name>A0A9P6AKH1_9AGAM</name>
<dbReference type="PANTHER" id="PTHR45818">
    <property type="entry name" value="PROTEIN VAV"/>
    <property type="match status" value="1"/>
</dbReference>
<feature type="compositionally biased region" description="Polar residues" evidence="1">
    <location>
        <begin position="200"/>
        <end position="210"/>
    </location>
</feature>
<feature type="compositionally biased region" description="Polar residues" evidence="1">
    <location>
        <begin position="226"/>
        <end position="235"/>
    </location>
</feature>
<evidence type="ECO:0000313" key="4">
    <source>
        <dbReference type="Proteomes" id="UP000886523"/>
    </source>
</evidence>
<dbReference type="PANTHER" id="PTHR45818:SF3">
    <property type="entry name" value="PROTEIN VAV"/>
    <property type="match status" value="1"/>
</dbReference>
<dbReference type="PROSITE" id="PS50010">
    <property type="entry name" value="DH_2"/>
    <property type="match status" value="1"/>
</dbReference>
<accession>A0A9P6AKH1</accession>
<feature type="compositionally biased region" description="Basic and acidic residues" evidence="1">
    <location>
        <begin position="858"/>
        <end position="872"/>
    </location>
</feature>
<dbReference type="SUPFAM" id="SSF48065">
    <property type="entry name" value="DBL homology domain (DH-domain)"/>
    <property type="match status" value="1"/>
</dbReference>
<dbReference type="GO" id="GO:0005737">
    <property type="term" value="C:cytoplasm"/>
    <property type="evidence" value="ECO:0007669"/>
    <property type="project" value="TreeGrafter"/>
</dbReference>
<dbReference type="InterPro" id="IPR000219">
    <property type="entry name" value="DH_dom"/>
</dbReference>
<sequence>MLEVVEDQPRGAAARNPPVETLVLLSSSTQDILQSSLDLPTLFCTRLVADFRNLDSGTRIQLREKGRQSVFLQTSSDPIFATSKPRIFDDTYMSAFKRYLSHSVATTTPHAPSSIPHLIPSLTSPPATISSIIPIETSALSVPVPQIKSPGCASTHDAHLYAGPRSRDLIPVSNMAKDNGMEFSHSPTILVSGSPIPSPHDSSTSETNAVLSTSPSTSLRSHSSGDYVTTSPHSQLTLTEPAGTIRTKRWYALAEIVESERMYVNDLRILVHIYIHSLMTNLSLPLTSEQRKLVALNVDQLLQVHEPFAADLEKAVEDYGISYGVNQKEMIYDPDDEPKFEWAAVNAVSECFLNLAPRLEVYQTYCSGHTEAVDILRGIQSRPEYVAFEKACALSVSGALAENTPSPTTSAPHEDFDVPNDKSPSSSTVPHSPEDAEKTFSPPATSAVPQSLYSAKVCFFPQSIPFPSLDHAIAAVAGIDDIPPVPPIAPLMTTLSWASKAGKLLEFRDLLIKPIQRQNILEQALMAIKKVAKDVDDARERQDAIVKNRLILDRFEIHPSITLDFLRSLGECKLACALDVIYHHPVYAPLTTPIKVKYYGAFVYNGYMFLVKVRKSKTYQPQHWFALESIKIKDLERDDAWLSHSFRLSLGEHHFEYGASCVAEKEIWIRCLANALGSTGPLDCPESSLQLIEARHTISQAQAVDEPSSTARKRRGSIISSTFASSGPNSSPWASTGLKDDNAHSQALSEGELLASKIRRPSLMRVSTVNLTSIFTSDPMALTLRRSTPQSRTNIDRNLVDVSSNVCLTARMQAQLSGELFQPFRPSISALHPPNTPKSWMFGSSTSPRRNLPMGKPDPNDRMPSHLERPERTSTTVSAHRKSRSLPKNPTPRDLTPLIIDHTNSAAFPGPPSGPLHQRRHSNETPPLSTTSPHDNSDDECVGSIWDDVLSSAHTDLTSEDVHMPVGSRIDLIAGLGKAVPSCSMTVPRVEEEITLEMLV</sequence>
<dbReference type="EMBL" id="MU129109">
    <property type="protein sequence ID" value="KAF9506476.1"/>
    <property type="molecule type" value="Genomic_DNA"/>
</dbReference>
<evidence type="ECO:0000259" key="2">
    <source>
        <dbReference type="PROSITE" id="PS50010"/>
    </source>
</evidence>
<feature type="region of interest" description="Disordered" evidence="1">
    <location>
        <begin position="187"/>
        <end position="235"/>
    </location>
</feature>
<dbReference type="AlphaFoldDB" id="A0A9P6AKH1"/>
<keyword evidence="4" id="KW-1185">Reference proteome</keyword>
<dbReference type="InterPro" id="IPR035899">
    <property type="entry name" value="DBL_dom_sf"/>
</dbReference>